<dbReference type="EMBL" id="FNDJ01000008">
    <property type="protein sequence ID" value="SDJ05341.1"/>
    <property type="molecule type" value="Genomic_DNA"/>
</dbReference>
<dbReference type="SUPFAM" id="SSF55961">
    <property type="entry name" value="Bet v1-like"/>
    <property type="match status" value="1"/>
</dbReference>
<name>A0A1G8QL45_9ACTN</name>
<sequence length="201" mass="22152">MSSRTDPPLFPGWMRSLGAVWGATAEEMAAAYPCDEEVPNPAEVWFRAVSVRAPRPTAFRWLCQLRVASYSDDPLDGGGLRSPRTLTPGVERLAMGQRFMTVFRLVSFSPDDHITLRLTEPRAVARYGPLTLTYAVRDAGSGATRLVVKLNLGERGDGLLPRARRQALAWADLCMMRRQLLTLRDLAEAASASPSPGRRTP</sequence>
<accession>A0A1G8QL45</accession>
<dbReference type="RefSeq" id="WP_218135862.1">
    <property type="nucleotide sequence ID" value="NZ_FNDJ01000008.1"/>
</dbReference>
<proteinExistence type="predicted"/>
<keyword evidence="2" id="KW-1185">Reference proteome</keyword>
<dbReference type="AlphaFoldDB" id="A0A1G8QL45"/>
<dbReference type="Proteomes" id="UP000199202">
    <property type="component" value="Unassembled WGS sequence"/>
</dbReference>
<evidence type="ECO:0000313" key="2">
    <source>
        <dbReference type="Proteomes" id="UP000199202"/>
    </source>
</evidence>
<evidence type="ECO:0008006" key="3">
    <source>
        <dbReference type="Google" id="ProtNLM"/>
    </source>
</evidence>
<dbReference type="STRING" id="633440.SAMN05421869_108281"/>
<evidence type="ECO:0000313" key="1">
    <source>
        <dbReference type="EMBL" id="SDJ05341.1"/>
    </source>
</evidence>
<organism evidence="1 2">
    <name type="scientific">Nonomuraea jiangxiensis</name>
    <dbReference type="NCBI Taxonomy" id="633440"/>
    <lineage>
        <taxon>Bacteria</taxon>
        <taxon>Bacillati</taxon>
        <taxon>Actinomycetota</taxon>
        <taxon>Actinomycetes</taxon>
        <taxon>Streptosporangiales</taxon>
        <taxon>Streptosporangiaceae</taxon>
        <taxon>Nonomuraea</taxon>
    </lineage>
</organism>
<protein>
    <recommendedName>
        <fullName evidence="3">Polyketide cyclase / dehydrase and lipid transport</fullName>
    </recommendedName>
</protein>
<reference evidence="1 2" key="1">
    <citation type="submission" date="2016-10" db="EMBL/GenBank/DDBJ databases">
        <authorList>
            <person name="de Groot N.N."/>
        </authorList>
    </citation>
    <scope>NUCLEOTIDE SEQUENCE [LARGE SCALE GENOMIC DNA]</scope>
    <source>
        <strain evidence="1 2">CGMCC 4.6533</strain>
    </source>
</reference>
<gene>
    <name evidence="1" type="ORF">SAMN05421869_108281</name>
</gene>